<dbReference type="Gene3D" id="1.10.287.1130">
    <property type="entry name" value="CytochromE C oxidase copper chaperone"/>
    <property type="match status" value="1"/>
</dbReference>
<evidence type="ECO:0000256" key="3">
    <source>
        <dbReference type="ARBA" id="ARBA00019406"/>
    </source>
</evidence>
<evidence type="ECO:0000256" key="6">
    <source>
        <dbReference type="PIRSR" id="PIRSR627179-50"/>
    </source>
</evidence>
<feature type="disulfide bond" evidence="6">
    <location>
        <begin position="32"/>
        <end position="63"/>
    </location>
</feature>
<dbReference type="PROSITE" id="PS51808">
    <property type="entry name" value="CHCH"/>
    <property type="match status" value="1"/>
</dbReference>
<comment type="subcellular location">
    <subcellularLocation>
        <location evidence="1">Mitochondrion intermembrane space</location>
    </subcellularLocation>
</comment>
<evidence type="ECO:0000256" key="5">
    <source>
        <dbReference type="ARBA" id="ARBA00023157"/>
    </source>
</evidence>
<evidence type="ECO:0000256" key="2">
    <source>
        <dbReference type="ARBA" id="ARBA00009858"/>
    </source>
</evidence>
<dbReference type="GO" id="GO:0005758">
    <property type="term" value="C:mitochondrial intermembrane space"/>
    <property type="evidence" value="ECO:0007669"/>
    <property type="project" value="UniProtKB-SubCell"/>
</dbReference>
<dbReference type="PANTHER" id="PTHR15590:SF0">
    <property type="entry name" value="CX9C MOTIF-CONTAINING PROTEIN 4"/>
    <property type="match status" value="1"/>
</dbReference>
<comment type="similarity">
    <text evidence="2">Belongs to the CMC4 family.</text>
</comment>
<dbReference type="InterPro" id="IPR009069">
    <property type="entry name" value="Cys_alpha_HP_mot_SF"/>
</dbReference>
<dbReference type="InterPro" id="IPR027179">
    <property type="entry name" value="CMC4"/>
</dbReference>
<reference evidence="7 8" key="1">
    <citation type="submission" date="2019-09" db="EMBL/GenBank/DDBJ databases">
        <title>Draft genome of the ectomycorrhizal ascomycete Sphaerosporella brunnea.</title>
        <authorList>
            <consortium name="DOE Joint Genome Institute"/>
            <person name="Benucci G.M."/>
            <person name="Marozzi G."/>
            <person name="Antonielli L."/>
            <person name="Sanchez S."/>
            <person name="Marco P."/>
            <person name="Wang X."/>
            <person name="Falini L.B."/>
            <person name="Barry K."/>
            <person name="Haridas S."/>
            <person name="Lipzen A."/>
            <person name="Labutti K."/>
            <person name="Grigoriev I.V."/>
            <person name="Murat C."/>
            <person name="Martin F."/>
            <person name="Albertini E."/>
            <person name="Donnini D."/>
            <person name="Bonito G."/>
        </authorList>
    </citation>
    <scope>NUCLEOTIDE SEQUENCE [LARGE SCALE GENOMIC DNA]</scope>
    <source>
        <strain evidence="7 8">Sb_GMNB300</strain>
    </source>
</reference>
<dbReference type="SUPFAM" id="SSF47072">
    <property type="entry name" value="Cysteine alpha-hairpin motif"/>
    <property type="match status" value="1"/>
</dbReference>
<feature type="disulfide bond" evidence="6">
    <location>
        <begin position="42"/>
        <end position="53"/>
    </location>
</feature>
<organism evidence="7 8">
    <name type="scientific">Sphaerosporella brunnea</name>
    <dbReference type="NCBI Taxonomy" id="1250544"/>
    <lineage>
        <taxon>Eukaryota</taxon>
        <taxon>Fungi</taxon>
        <taxon>Dikarya</taxon>
        <taxon>Ascomycota</taxon>
        <taxon>Pezizomycotina</taxon>
        <taxon>Pezizomycetes</taxon>
        <taxon>Pezizales</taxon>
        <taxon>Pyronemataceae</taxon>
        <taxon>Sphaerosporella</taxon>
    </lineage>
</organism>
<comment type="caution">
    <text evidence="7">The sequence shown here is derived from an EMBL/GenBank/DDBJ whole genome shotgun (WGS) entry which is preliminary data.</text>
</comment>
<evidence type="ECO:0000313" key="7">
    <source>
        <dbReference type="EMBL" id="KAA8894087.1"/>
    </source>
</evidence>
<evidence type="ECO:0000313" key="8">
    <source>
        <dbReference type="Proteomes" id="UP000326924"/>
    </source>
</evidence>
<dbReference type="PANTHER" id="PTHR15590">
    <property type="entry name" value="CX9C MOTIF-CONTAINING PROTEIN 4"/>
    <property type="match status" value="1"/>
</dbReference>
<proteinExistence type="inferred from homology"/>
<sequence>MVCRPLYLPYNTNLMSPQPSTLEEALRAVPPCFPRACAIQSCLQRNGYNESKCGAEIDALYECCIEMYKHEGLAEKNVCCPKKPLLELKVKQRAAEKGTGAELMETRRR</sequence>
<dbReference type="Proteomes" id="UP000326924">
    <property type="component" value="Unassembled WGS sequence"/>
</dbReference>
<gene>
    <name evidence="7" type="ORF">FN846DRAFT_975990</name>
</gene>
<dbReference type="Pfam" id="PF08991">
    <property type="entry name" value="CMC4"/>
    <property type="match status" value="1"/>
</dbReference>
<dbReference type="InParanoid" id="A0A5J5EG89"/>
<dbReference type="OrthoDB" id="13601at2759"/>
<dbReference type="AlphaFoldDB" id="A0A5J5EG89"/>
<protein>
    <recommendedName>
        <fullName evidence="3">Cx9C motif-containing protein 4, mitochondrial</fullName>
    </recommendedName>
</protein>
<keyword evidence="5 6" id="KW-1015">Disulfide bond</keyword>
<dbReference type="EMBL" id="VXIS01000366">
    <property type="protein sequence ID" value="KAA8894087.1"/>
    <property type="molecule type" value="Genomic_DNA"/>
</dbReference>
<evidence type="ECO:0000256" key="1">
    <source>
        <dbReference type="ARBA" id="ARBA00004569"/>
    </source>
</evidence>
<accession>A0A5J5EG89</accession>
<keyword evidence="8" id="KW-1185">Reference proteome</keyword>
<evidence type="ECO:0000256" key="4">
    <source>
        <dbReference type="ARBA" id="ARBA00023128"/>
    </source>
</evidence>
<feature type="disulfide bond" evidence="6">
    <location>
        <begin position="64"/>
        <end position="80"/>
    </location>
</feature>
<name>A0A5J5EG89_9PEZI</name>
<keyword evidence="4" id="KW-0496">Mitochondrion</keyword>
<dbReference type="FunCoup" id="A0A5J5EG89">
    <property type="interactions" value="81"/>
</dbReference>